<gene>
    <name evidence="1" type="ORF">XELAEV_18037542mg</name>
</gene>
<proteinExistence type="predicted"/>
<reference evidence="2" key="1">
    <citation type="journal article" date="2016" name="Nature">
        <title>Genome evolution in the allotetraploid frog Xenopus laevis.</title>
        <authorList>
            <person name="Session A.M."/>
            <person name="Uno Y."/>
            <person name="Kwon T."/>
            <person name="Chapman J.A."/>
            <person name="Toyoda A."/>
            <person name="Takahashi S."/>
            <person name="Fukui A."/>
            <person name="Hikosaka A."/>
            <person name="Suzuki A."/>
            <person name="Kondo M."/>
            <person name="van Heeringen S.J."/>
            <person name="Quigley I."/>
            <person name="Heinz S."/>
            <person name="Ogino H."/>
            <person name="Ochi H."/>
            <person name="Hellsten U."/>
            <person name="Lyons J.B."/>
            <person name="Simakov O."/>
            <person name="Putnam N."/>
            <person name="Stites J."/>
            <person name="Kuroki Y."/>
            <person name="Tanaka T."/>
            <person name="Michiue T."/>
            <person name="Watanabe M."/>
            <person name="Bogdanovic O."/>
            <person name="Lister R."/>
            <person name="Georgiou G."/>
            <person name="Paranjpe S.S."/>
            <person name="van Kruijsbergen I."/>
            <person name="Shu S."/>
            <person name="Carlson J."/>
            <person name="Kinoshita T."/>
            <person name="Ohta Y."/>
            <person name="Mawaribuchi S."/>
            <person name="Jenkins J."/>
            <person name="Grimwood J."/>
            <person name="Schmutz J."/>
            <person name="Mitros T."/>
            <person name="Mozaffari S.V."/>
            <person name="Suzuki Y."/>
            <person name="Haramoto Y."/>
            <person name="Yamamoto T.S."/>
            <person name="Takagi C."/>
            <person name="Heald R."/>
            <person name="Miller K."/>
            <person name="Haudenschild C."/>
            <person name="Kitzman J."/>
            <person name="Nakayama T."/>
            <person name="Izutsu Y."/>
            <person name="Robert J."/>
            <person name="Fortriede J."/>
            <person name="Burns K."/>
            <person name="Lotay V."/>
            <person name="Karimi K."/>
            <person name="Yasuoka Y."/>
            <person name="Dichmann D.S."/>
            <person name="Flajnik M.F."/>
            <person name="Houston D.W."/>
            <person name="Shendure J."/>
            <person name="DuPasquier L."/>
            <person name="Vize P.D."/>
            <person name="Zorn A.M."/>
            <person name="Ito M."/>
            <person name="Marcotte E.M."/>
            <person name="Wallingford J.B."/>
            <person name="Ito Y."/>
            <person name="Asashima M."/>
            <person name="Ueno N."/>
            <person name="Matsuda Y."/>
            <person name="Veenstra G.J."/>
            <person name="Fujiyama A."/>
            <person name="Harland R.M."/>
            <person name="Taira M."/>
            <person name="Rokhsar D.S."/>
        </authorList>
    </citation>
    <scope>NUCLEOTIDE SEQUENCE [LARGE SCALE GENOMIC DNA]</scope>
    <source>
        <strain evidence="2">J</strain>
    </source>
</reference>
<accession>A0A974CCI4</accession>
<dbReference type="AlphaFoldDB" id="A0A974CCI4"/>
<dbReference type="Proteomes" id="UP000694892">
    <property type="component" value="Chromosome 7S"/>
</dbReference>
<name>A0A974CCI4_XENLA</name>
<evidence type="ECO:0000313" key="1">
    <source>
        <dbReference type="EMBL" id="OCT70618.1"/>
    </source>
</evidence>
<dbReference type="EMBL" id="CM004479">
    <property type="protein sequence ID" value="OCT70618.1"/>
    <property type="molecule type" value="Genomic_DNA"/>
</dbReference>
<organism evidence="1 2">
    <name type="scientific">Xenopus laevis</name>
    <name type="common">African clawed frog</name>
    <dbReference type="NCBI Taxonomy" id="8355"/>
    <lineage>
        <taxon>Eukaryota</taxon>
        <taxon>Metazoa</taxon>
        <taxon>Chordata</taxon>
        <taxon>Craniata</taxon>
        <taxon>Vertebrata</taxon>
        <taxon>Euteleostomi</taxon>
        <taxon>Amphibia</taxon>
        <taxon>Batrachia</taxon>
        <taxon>Anura</taxon>
        <taxon>Pipoidea</taxon>
        <taxon>Pipidae</taxon>
        <taxon>Xenopodinae</taxon>
        <taxon>Xenopus</taxon>
        <taxon>Xenopus</taxon>
    </lineage>
</organism>
<protein>
    <submittedName>
        <fullName evidence="1">Uncharacterized protein</fullName>
    </submittedName>
</protein>
<evidence type="ECO:0000313" key="2">
    <source>
        <dbReference type="Proteomes" id="UP000694892"/>
    </source>
</evidence>
<sequence>MQCPHHFTELPAKSNQFYQKLQITFGKKPQTQFTTTSLYLFYYSPNRLHRVFTNTYPLCPLCHHPTTEFIHVRTCPVIEDF</sequence>